<protein>
    <submittedName>
        <fullName evidence="1">Uncharacterized protein</fullName>
    </submittedName>
</protein>
<organism evidence="1 2">
    <name type="scientific">Chryseobacterium vrystaatense</name>
    <dbReference type="NCBI Taxonomy" id="307480"/>
    <lineage>
        <taxon>Bacteria</taxon>
        <taxon>Pseudomonadati</taxon>
        <taxon>Bacteroidota</taxon>
        <taxon>Flavobacteriia</taxon>
        <taxon>Flavobacteriales</taxon>
        <taxon>Weeksellaceae</taxon>
        <taxon>Chryseobacterium group</taxon>
        <taxon>Chryseobacterium</taxon>
    </lineage>
</organism>
<accession>A0A1M4VYZ1</accession>
<dbReference type="EMBL" id="FQVE01000001">
    <property type="protein sequence ID" value="SHE74177.1"/>
    <property type="molecule type" value="Genomic_DNA"/>
</dbReference>
<reference evidence="2" key="1">
    <citation type="submission" date="2016-11" db="EMBL/GenBank/DDBJ databases">
        <authorList>
            <person name="Varghese N."/>
            <person name="Submissions S."/>
        </authorList>
    </citation>
    <scope>NUCLEOTIDE SEQUENCE [LARGE SCALE GENOMIC DNA]</scope>
    <source>
        <strain evidence="2">YR203</strain>
    </source>
</reference>
<sequence length="54" mass="6352">MITDYRSRPEEVPIFMFNLEVLTVNVQDQIGKKQSNTLFTYAAKQENIHLVFHP</sequence>
<evidence type="ECO:0000313" key="1">
    <source>
        <dbReference type="EMBL" id="SHE74177.1"/>
    </source>
</evidence>
<name>A0A1M4VYZ1_9FLAO</name>
<gene>
    <name evidence="1" type="ORF">SAMN02787073_1019</name>
</gene>
<dbReference type="RefSeq" id="WP_165571939.1">
    <property type="nucleotide sequence ID" value="NZ_JPRI01000001.1"/>
</dbReference>
<evidence type="ECO:0000313" key="2">
    <source>
        <dbReference type="Proteomes" id="UP000184108"/>
    </source>
</evidence>
<dbReference type="AlphaFoldDB" id="A0A1M4VYZ1"/>
<proteinExistence type="predicted"/>
<dbReference type="Proteomes" id="UP000184108">
    <property type="component" value="Unassembled WGS sequence"/>
</dbReference>